<feature type="domain" description="HTH araC/xylS-type" evidence="4">
    <location>
        <begin position="141"/>
        <end position="244"/>
    </location>
</feature>
<dbReference type="PANTHER" id="PTHR46796">
    <property type="entry name" value="HTH-TYPE TRANSCRIPTIONAL ACTIVATOR RHAS-RELATED"/>
    <property type="match status" value="1"/>
</dbReference>
<keyword evidence="2" id="KW-0238">DNA-binding</keyword>
<keyword evidence="3" id="KW-0804">Transcription</keyword>
<dbReference type="SMART" id="SM00342">
    <property type="entry name" value="HTH_ARAC"/>
    <property type="match status" value="1"/>
</dbReference>
<dbReference type="EMBL" id="CP059735">
    <property type="protein sequence ID" value="WDE02063.1"/>
    <property type="molecule type" value="Genomic_DNA"/>
</dbReference>
<accession>A0AAE9YYV6</accession>
<dbReference type="PANTHER" id="PTHR46796:SF6">
    <property type="entry name" value="ARAC SUBFAMILY"/>
    <property type="match status" value="1"/>
</dbReference>
<sequence>MKPGVWIEAGIVIIYGASLDAAAHSHHAMQVIWPKSDSLCKLNNVDITELAIIGSQVEHQLQMPEGWILLVEPKSVLGQALSGKLAGAPQQTFHSSFSGTMKSPAQNEELIEFLSPLFQALELTRQVLPVNKSTVADKRIQQLVFELDQCLHGDCIKPTNWRAAAVASQLALSESRFLHLFRQELGIAWRPYLLWRRMMCAVRAIVNNASATEAAHLAGFSDSAHLSRTFRNTFGMTIRQAHALLLKT</sequence>
<organism evidence="5 6">
    <name type="scientific">Thalassomonas actiniarum</name>
    <dbReference type="NCBI Taxonomy" id="485447"/>
    <lineage>
        <taxon>Bacteria</taxon>
        <taxon>Pseudomonadati</taxon>
        <taxon>Pseudomonadota</taxon>
        <taxon>Gammaproteobacteria</taxon>
        <taxon>Alteromonadales</taxon>
        <taxon>Colwelliaceae</taxon>
        <taxon>Thalassomonas</taxon>
    </lineage>
</organism>
<dbReference type="KEGG" id="tact:SG35_027975"/>
<dbReference type="SUPFAM" id="SSF46689">
    <property type="entry name" value="Homeodomain-like"/>
    <property type="match status" value="1"/>
</dbReference>
<dbReference type="PROSITE" id="PS01124">
    <property type="entry name" value="HTH_ARAC_FAMILY_2"/>
    <property type="match status" value="1"/>
</dbReference>
<dbReference type="Proteomes" id="UP000032568">
    <property type="component" value="Chromosome"/>
</dbReference>
<dbReference type="Pfam" id="PF12833">
    <property type="entry name" value="HTH_18"/>
    <property type="match status" value="1"/>
</dbReference>
<dbReference type="GO" id="GO:0003700">
    <property type="term" value="F:DNA-binding transcription factor activity"/>
    <property type="evidence" value="ECO:0007669"/>
    <property type="project" value="InterPro"/>
</dbReference>
<dbReference type="InterPro" id="IPR009057">
    <property type="entry name" value="Homeodomain-like_sf"/>
</dbReference>
<dbReference type="GO" id="GO:0043565">
    <property type="term" value="F:sequence-specific DNA binding"/>
    <property type="evidence" value="ECO:0007669"/>
    <property type="project" value="InterPro"/>
</dbReference>
<evidence type="ECO:0000256" key="3">
    <source>
        <dbReference type="ARBA" id="ARBA00023163"/>
    </source>
</evidence>
<dbReference type="InterPro" id="IPR050204">
    <property type="entry name" value="AraC_XylS_family_regulators"/>
</dbReference>
<reference evidence="5 6" key="1">
    <citation type="journal article" date="2015" name="Genome Announc.">
        <title>Draft Genome Sequences of Marine Isolates of Thalassomonas viridans and Thalassomonas actiniarum.</title>
        <authorList>
            <person name="Olonade I."/>
            <person name="van Zyl L.J."/>
            <person name="Trindade M."/>
        </authorList>
    </citation>
    <scope>NUCLEOTIDE SEQUENCE [LARGE SCALE GENOMIC DNA]</scope>
    <source>
        <strain evidence="5 6">A5K-106</strain>
    </source>
</reference>
<reference evidence="5 6" key="2">
    <citation type="journal article" date="2022" name="Mar. Drugs">
        <title>Bioassay-Guided Fractionation Leads to the Detection of Cholic Acid Generated by the Rare Thalassomonas sp.</title>
        <authorList>
            <person name="Pheiffer F."/>
            <person name="Schneider Y.K."/>
            <person name="Hansen E.H."/>
            <person name="Andersen J.H."/>
            <person name="Isaksson J."/>
            <person name="Busche T."/>
            <person name="R C."/>
            <person name="Kalinowski J."/>
            <person name="Zyl L.V."/>
            <person name="Trindade M."/>
        </authorList>
    </citation>
    <scope>NUCLEOTIDE SEQUENCE [LARGE SCALE GENOMIC DNA]</scope>
    <source>
        <strain evidence="5 6">A5K-106</strain>
    </source>
</reference>
<dbReference type="InterPro" id="IPR018060">
    <property type="entry name" value="HTH_AraC"/>
</dbReference>
<keyword evidence="6" id="KW-1185">Reference proteome</keyword>
<evidence type="ECO:0000256" key="2">
    <source>
        <dbReference type="ARBA" id="ARBA00023125"/>
    </source>
</evidence>
<proteinExistence type="predicted"/>
<name>A0AAE9YYV6_9GAMM</name>
<dbReference type="RefSeq" id="WP_044834381.1">
    <property type="nucleotide sequence ID" value="NZ_CP059735.1"/>
</dbReference>
<dbReference type="Gene3D" id="1.10.10.60">
    <property type="entry name" value="Homeodomain-like"/>
    <property type="match status" value="1"/>
</dbReference>
<protein>
    <submittedName>
        <fullName evidence="5">Helix-turn-helix transcriptional regulator</fullName>
    </submittedName>
</protein>
<keyword evidence="1" id="KW-0805">Transcription regulation</keyword>
<gene>
    <name evidence="5" type="ORF">SG35_027975</name>
</gene>
<evidence type="ECO:0000313" key="6">
    <source>
        <dbReference type="Proteomes" id="UP000032568"/>
    </source>
</evidence>
<evidence type="ECO:0000313" key="5">
    <source>
        <dbReference type="EMBL" id="WDE02063.1"/>
    </source>
</evidence>
<dbReference type="AlphaFoldDB" id="A0AAE9YYV6"/>
<evidence type="ECO:0000256" key="1">
    <source>
        <dbReference type="ARBA" id="ARBA00023015"/>
    </source>
</evidence>
<evidence type="ECO:0000259" key="4">
    <source>
        <dbReference type="PROSITE" id="PS01124"/>
    </source>
</evidence>